<sequence length="284" mass="30773">MAVIGDGVGGWALPVGTLCNTANPDDCFAQLRLSPRFCSDDKNSFPTNAAAMRAVSILVTNPEGTLHWQDDAPIHVSSLLTLLELMTGKYGQHLRVQNLMYHVCQLDGEPPQRDASAAVHERSLRTLTSSNPSARCTARAMQVASRGARILERAKWLTGNTYKAAELASEIDSPAYTFMLNADLVSQGPKQLADELHRLAGYEKQLLQADGVMARLRRLAMANVAPHGLADCIDTDALFPTIATIDVVREHEAFSRGGDARVSARNRSANFAWMGWGCGAGAPW</sequence>
<comment type="caution">
    <text evidence="1">The sequence shown here is derived from an EMBL/GenBank/DDBJ whole genome shotgun (WGS) entry which is preliminary data.</text>
</comment>
<name>A0A8J5XNF2_DIALT</name>
<proteinExistence type="predicted"/>
<gene>
    <name evidence="1" type="ORF">KFE25_008146</name>
</gene>
<dbReference type="EMBL" id="JAGTXO010000007">
    <property type="protein sequence ID" value="KAG8466767.1"/>
    <property type="molecule type" value="Genomic_DNA"/>
</dbReference>
<evidence type="ECO:0000313" key="1">
    <source>
        <dbReference type="EMBL" id="KAG8466767.1"/>
    </source>
</evidence>
<dbReference type="AlphaFoldDB" id="A0A8J5XNF2"/>
<reference evidence="1" key="1">
    <citation type="submission" date="2021-05" db="EMBL/GenBank/DDBJ databases">
        <title>The genome of the haptophyte Pavlova lutheri (Diacronema luteri, Pavlovales) - a model for lipid biosynthesis in eukaryotic algae.</title>
        <authorList>
            <person name="Hulatt C.J."/>
            <person name="Posewitz M.C."/>
        </authorList>
    </citation>
    <scope>NUCLEOTIDE SEQUENCE</scope>
    <source>
        <strain evidence="1">NIVA-4/92</strain>
    </source>
</reference>
<evidence type="ECO:0000313" key="2">
    <source>
        <dbReference type="Proteomes" id="UP000751190"/>
    </source>
</evidence>
<organism evidence="1 2">
    <name type="scientific">Diacronema lutheri</name>
    <name type="common">Unicellular marine alga</name>
    <name type="synonym">Monochrysis lutheri</name>
    <dbReference type="NCBI Taxonomy" id="2081491"/>
    <lineage>
        <taxon>Eukaryota</taxon>
        <taxon>Haptista</taxon>
        <taxon>Haptophyta</taxon>
        <taxon>Pavlovophyceae</taxon>
        <taxon>Pavlovales</taxon>
        <taxon>Pavlovaceae</taxon>
        <taxon>Diacronema</taxon>
    </lineage>
</organism>
<dbReference type="Proteomes" id="UP000751190">
    <property type="component" value="Unassembled WGS sequence"/>
</dbReference>
<accession>A0A8J5XNF2</accession>
<keyword evidence="2" id="KW-1185">Reference proteome</keyword>
<protein>
    <submittedName>
        <fullName evidence="1">Uncharacterized protein</fullName>
    </submittedName>
</protein>